<dbReference type="EMBL" id="BMLK01000002">
    <property type="protein sequence ID" value="GGN42491.1"/>
    <property type="molecule type" value="Genomic_DNA"/>
</dbReference>
<feature type="transmembrane region" description="Helical" evidence="7">
    <location>
        <begin position="109"/>
        <end position="126"/>
    </location>
</feature>
<feature type="transmembrane region" description="Helical" evidence="7">
    <location>
        <begin position="445"/>
        <end position="464"/>
    </location>
</feature>
<accession>A0ABQ2J8M2</accession>
<gene>
    <name evidence="8" type="ORF">GCM10011349_05610</name>
</gene>
<organism evidence="8 9">
    <name type="scientific">Novosphingobium indicum</name>
    <dbReference type="NCBI Taxonomy" id="462949"/>
    <lineage>
        <taxon>Bacteria</taxon>
        <taxon>Pseudomonadati</taxon>
        <taxon>Pseudomonadota</taxon>
        <taxon>Alphaproteobacteria</taxon>
        <taxon>Sphingomonadales</taxon>
        <taxon>Sphingomonadaceae</taxon>
        <taxon>Novosphingobium</taxon>
    </lineage>
</organism>
<evidence type="ECO:0000256" key="3">
    <source>
        <dbReference type="ARBA" id="ARBA00022475"/>
    </source>
</evidence>
<evidence type="ECO:0000313" key="8">
    <source>
        <dbReference type="EMBL" id="GGN42491.1"/>
    </source>
</evidence>
<proteinExistence type="predicted"/>
<sequence>MTQRWGINAAVFSLKCYAAAMLATFVAFSIGLERPYWAFLTAYIVSGPLAGAVVSRALFRLIGTSVGAAFAVLVVPLFVQQPVLLVTAMASWLGLCVFLSLLDRKPTSYMFVLAGYTAGLIVWPIVDAPGHIFDVAALRAQEIAIGILCSSLVHGVVLPNSVTRFLRARTRTVVRDAEVWSRDTLDIAPNHEVDRERRRLAQDITELHQLSTHLPFETSGPAPRIRVVRAIEEKLAEIMPLGAAVADRIAALRAQGGLPPDTVDLLRDTNHWLDGLGEDLGELEQSGDALKARCVELEPEVGADTGWTDLLRMSLLARLAILIDAHINCRLLQAQLESPDRRPVSPRVPAILDTVGDRPLHRDVGGALRAAVGAALTLIIGSTLWFYSGWPDGGTFVMLSSIFPALFAAMDNSLPPVVGFFKGTAIAIVLGSLYGFAILPMLDGFPEMAVALAPALLVLGALFSNPRYRGIALPALLGVGSPFIIAETYGVDLGPGVPANFATFLNSQIATLSAILFAGAMIRIIQTAGIDHAIARTLRAGWQDIAERSNRWAAPDVSAWVSRMLDRQALLAPRLAASGKLPGEPLYDVLRDLRTGLAISELRQLRRYIDPPAQAPVTEVLTGVGEYYRRMVPHEPPAEDPELLGRIDHALRSFGSAAQTAMRRQAVLPLVTLRRSLFADAPPFVSDAQLREGAS</sequence>
<name>A0ABQ2J8M2_9SPHN</name>
<reference evidence="9" key="1">
    <citation type="journal article" date="2019" name="Int. J. Syst. Evol. Microbiol.">
        <title>The Global Catalogue of Microorganisms (GCM) 10K type strain sequencing project: providing services to taxonomists for standard genome sequencing and annotation.</title>
        <authorList>
            <consortium name="The Broad Institute Genomics Platform"/>
            <consortium name="The Broad Institute Genome Sequencing Center for Infectious Disease"/>
            <person name="Wu L."/>
            <person name="Ma J."/>
        </authorList>
    </citation>
    <scope>NUCLEOTIDE SEQUENCE [LARGE SCALE GENOMIC DNA]</scope>
    <source>
        <strain evidence="9">CGMCC 1.6784</strain>
    </source>
</reference>
<dbReference type="RefSeq" id="WP_188818036.1">
    <property type="nucleotide sequence ID" value="NZ_BMLK01000002.1"/>
</dbReference>
<evidence type="ECO:0000256" key="5">
    <source>
        <dbReference type="ARBA" id="ARBA00022989"/>
    </source>
</evidence>
<evidence type="ECO:0008006" key="10">
    <source>
        <dbReference type="Google" id="ProtNLM"/>
    </source>
</evidence>
<evidence type="ECO:0000256" key="1">
    <source>
        <dbReference type="ARBA" id="ARBA00004651"/>
    </source>
</evidence>
<comment type="subcellular location">
    <subcellularLocation>
        <location evidence="1">Cell membrane</location>
        <topology evidence="1">Multi-pass membrane protein</topology>
    </subcellularLocation>
</comment>
<feature type="transmembrane region" description="Helical" evidence="7">
    <location>
        <begin position="471"/>
        <end position="489"/>
    </location>
</feature>
<dbReference type="Proteomes" id="UP000605099">
    <property type="component" value="Unassembled WGS sequence"/>
</dbReference>
<feature type="transmembrane region" description="Helical" evidence="7">
    <location>
        <begin position="393"/>
        <end position="410"/>
    </location>
</feature>
<feature type="transmembrane region" description="Helical" evidence="7">
    <location>
        <begin position="501"/>
        <end position="522"/>
    </location>
</feature>
<evidence type="ECO:0000256" key="6">
    <source>
        <dbReference type="ARBA" id="ARBA00023136"/>
    </source>
</evidence>
<dbReference type="PANTHER" id="PTHR30509:SF9">
    <property type="entry name" value="MULTIDRUG RESISTANCE PROTEIN MDTO"/>
    <property type="match status" value="1"/>
</dbReference>
<evidence type="ECO:0000256" key="2">
    <source>
        <dbReference type="ARBA" id="ARBA00022448"/>
    </source>
</evidence>
<evidence type="ECO:0000313" key="9">
    <source>
        <dbReference type="Proteomes" id="UP000605099"/>
    </source>
</evidence>
<dbReference type="InterPro" id="IPR006726">
    <property type="entry name" value="PHBA_efflux_AaeB/fusaric-R"/>
</dbReference>
<feature type="transmembrane region" description="Helical" evidence="7">
    <location>
        <begin position="138"/>
        <end position="159"/>
    </location>
</feature>
<comment type="caution">
    <text evidence="8">The sequence shown here is derived from an EMBL/GenBank/DDBJ whole genome shotgun (WGS) entry which is preliminary data.</text>
</comment>
<evidence type="ECO:0000256" key="7">
    <source>
        <dbReference type="SAM" id="Phobius"/>
    </source>
</evidence>
<dbReference type="Pfam" id="PF04632">
    <property type="entry name" value="FUSC"/>
    <property type="match status" value="1"/>
</dbReference>
<evidence type="ECO:0000256" key="4">
    <source>
        <dbReference type="ARBA" id="ARBA00022692"/>
    </source>
</evidence>
<keyword evidence="9" id="KW-1185">Reference proteome</keyword>
<keyword evidence="6 7" id="KW-0472">Membrane</keyword>
<feature type="transmembrane region" description="Helical" evidence="7">
    <location>
        <begin position="417"/>
        <end position="439"/>
    </location>
</feature>
<feature type="transmembrane region" description="Helical" evidence="7">
    <location>
        <begin position="12"/>
        <end position="30"/>
    </location>
</feature>
<protein>
    <recommendedName>
        <fullName evidence="10">FUSC family protein</fullName>
    </recommendedName>
</protein>
<keyword evidence="2" id="KW-0813">Transport</keyword>
<keyword evidence="5 7" id="KW-1133">Transmembrane helix</keyword>
<feature type="transmembrane region" description="Helical" evidence="7">
    <location>
        <begin position="36"/>
        <end position="54"/>
    </location>
</feature>
<feature type="transmembrane region" description="Helical" evidence="7">
    <location>
        <begin position="61"/>
        <end position="79"/>
    </location>
</feature>
<feature type="transmembrane region" description="Helical" evidence="7">
    <location>
        <begin position="367"/>
        <end position="387"/>
    </location>
</feature>
<keyword evidence="3" id="KW-1003">Cell membrane</keyword>
<dbReference type="PANTHER" id="PTHR30509">
    <property type="entry name" value="P-HYDROXYBENZOIC ACID EFFLUX PUMP SUBUNIT-RELATED"/>
    <property type="match status" value="1"/>
</dbReference>
<feature type="transmembrane region" description="Helical" evidence="7">
    <location>
        <begin position="85"/>
        <end position="102"/>
    </location>
</feature>
<keyword evidence="4 7" id="KW-0812">Transmembrane</keyword>